<evidence type="ECO:0000256" key="1">
    <source>
        <dbReference type="SAM" id="Phobius"/>
    </source>
</evidence>
<protein>
    <submittedName>
        <fullName evidence="2">Uncharacterized protein</fullName>
    </submittedName>
</protein>
<dbReference type="AlphaFoldDB" id="J3N019"/>
<organism evidence="2">
    <name type="scientific">Oryza brachyantha</name>
    <name type="common">malo sina</name>
    <dbReference type="NCBI Taxonomy" id="4533"/>
    <lineage>
        <taxon>Eukaryota</taxon>
        <taxon>Viridiplantae</taxon>
        <taxon>Streptophyta</taxon>
        <taxon>Embryophyta</taxon>
        <taxon>Tracheophyta</taxon>
        <taxon>Spermatophyta</taxon>
        <taxon>Magnoliopsida</taxon>
        <taxon>Liliopsida</taxon>
        <taxon>Poales</taxon>
        <taxon>Poaceae</taxon>
        <taxon>BOP clade</taxon>
        <taxon>Oryzoideae</taxon>
        <taxon>Oryzeae</taxon>
        <taxon>Oryzinae</taxon>
        <taxon>Oryza</taxon>
    </lineage>
</organism>
<keyword evidence="1" id="KW-1133">Transmembrane helix</keyword>
<dbReference type="Gramene" id="OB09G25980.1">
    <property type="protein sequence ID" value="OB09G25980.1"/>
    <property type="gene ID" value="OB09G25980"/>
</dbReference>
<reference evidence="2" key="1">
    <citation type="journal article" date="2013" name="Nat. Commun.">
        <title>Whole-genome sequencing of Oryza brachyantha reveals mechanisms underlying Oryza genome evolution.</title>
        <authorList>
            <person name="Chen J."/>
            <person name="Huang Q."/>
            <person name="Gao D."/>
            <person name="Wang J."/>
            <person name="Lang Y."/>
            <person name="Liu T."/>
            <person name="Li B."/>
            <person name="Bai Z."/>
            <person name="Luis Goicoechea J."/>
            <person name="Liang C."/>
            <person name="Chen C."/>
            <person name="Zhang W."/>
            <person name="Sun S."/>
            <person name="Liao Y."/>
            <person name="Zhang X."/>
            <person name="Yang L."/>
            <person name="Song C."/>
            <person name="Wang M."/>
            <person name="Shi J."/>
            <person name="Liu G."/>
            <person name="Liu J."/>
            <person name="Zhou H."/>
            <person name="Zhou W."/>
            <person name="Yu Q."/>
            <person name="An N."/>
            <person name="Chen Y."/>
            <person name="Cai Q."/>
            <person name="Wang B."/>
            <person name="Liu B."/>
            <person name="Min J."/>
            <person name="Huang Y."/>
            <person name="Wu H."/>
            <person name="Li Z."/>
            <person name="Zhang Y."/>
            <person name="Yin Y."/>
            <person name="Song W."/>
            <person name="Jiang J."/>
            <person name="Jackson S.A."/>
            <person name="Wing R.A."/>
            <person name="Wang J."/>
            <person name="Chen M."/>
        </authorList>
    </citation>
    <scope>NUCLEOTIDE SEQUENCE [LARGE SCALE GENOMIC DNA]</scope>
    <source>
        <strain evidence="2">cv. IRGC 101232</strain>
    </source>
</reference>
<feature type="transmembrane region" description="Helical" evidence="1">
    <location>
        <begin position="33"/>
        <end position="51"/>
    </location>
</feature>
<sequence>MIVTCCNLQENLLYSVIYYSDNKLGIPRLRDHILLLVVVIIFLSDGSYIAADCSNQLQLSLDSVTCCILLSVLSERHLHTDVESVMEIIKCMWRMLVSGVECSCPCDVQ</sequence>
<evidence type="ECO:0000313" key="3">
    <source>
        <dbReference type="Proteomes" id="UP000006038"/>
    </source>
</evidence>
<keyword evidence="3" id="KW-1185">Reference proteome</keyword>
<keyword evidence="1" id="KW-0472">Membrane</keyword>
<proteinExistence type="predicted"/>
<dbReference type="EnsemblPlants" id="OB09G25980.1">
    <property type="protein sequence ID" value="OB09G25980.1"/>
    <property type="gene ID" value="OB09G25980"/>
</dbReference>
<reference evidence="2" key="2">
    <citation type="submission" date="2013-04" db="UniProtKB">
        <authorList>
            <consortium name="EnsemblPlants"/>
        </authorList>
    </citation>
    <scope>IDENTIFICATION</scope>
</reference>
<evidence type="ECO:0000313" key="2">
    <source>
        <dbReference type="EnsemblPlants" id="OB09G25980.1"/>
    </source>
</evidence>
<name>J3N019_ORYBR</name>
<accession>J3N019</accession>
<dbReference type="Proteomes" id="UP000006038">
    <property type="component" value="Chromosome 9"/>
</dbReference>
<dbReference type="HOGENOM" id="CLU_2188035_0_0_1"/>
<keyword evidence="1" id="KW-0812">Transmembrane</keyword>